<dbReference type="WBParaSite" id="PSAMB.scaffold18652size905.g37638.t1">
    <property type="protein sequence ID" value="PSAMB.scaffold18652size905.g37638.t1"/>
    <property type="gene ID" value="PSAMB.scaffold18652size905.g37638"/>
</dbReference>
<protein>
    <submittedName>
        <fullName evidence="2">Uncharacterized protein</fullName>
    </submittedName>
</protein>
<evidence type="ECO:0000313" key="2">
    <source>
        <dbReference type="WBParaSite" id="PSAMB.scaffold18652size905.g37638.t1"/>
    </source>
</evidence>
<proteinExistence type="predicted"/>
<sequence length="92" mass="9336">MYPQTGTPVQCPTAGSTTQCPTSNRYCMYSASFGFNICCSTSTTVTTTTAPVSSTQACPASGIAMYPASANYPATPLVCTAPGSTTQCPASN</sequence>
<organism evidence="1 2">
    <name type="scientific">Plectus sambesii</name>
    <dbReference type="NCBI Taxonomy" id="2011161"/>
    <lineage>
        <taxon>Eukaryota</taxon>
        <taxon>Metazoa</taxon>
        <taxon>Ecdysozoa</taxon>
        <taxon>Nematoda</taxon>
        <taxon>Chromadorea</taxon>
        <taxon>Plectida</taxon>
        <taxon>Plectina</taxon>
        <taxon>Plectoidea</taxon>
        <taxon>Plectidae</taxon>
        <taxon>Plectus</taxon>
    </lineage>
</organism>
<dbReference type="AlphaFoldDB" id="A0A914VGJ6"/>
<accession>A0A914VGJ6</accession>
<reference evidence="2" key="1">
    <citation type="submission" date="2022-11" db="UniProtKB">
        <authorList>
            <consortium name="WormBaseParasite"/>
        </authorList>
    </citation>
    <scope>IDENTIFICATION</scope>
</reference>
<dbReference type="Proteomes" id="UP000887566">
    <property type="component" value="Unplaced"/>
</dbReference>
<evidence type="ECO:0000313" key="1">
    <source>
        <dbReference type="Proteomes" id="UP000887566"/>
    </source>
</evidence>
<keyword evidence="1" id="KW-1185">Reference proteome</keyword>
<name>A0A914VGJ6_9BILA</name>